<evidence type="ECO:0000313" key="2">
    <source>
        <dbReference type="Proteomes" id="UP000605986"/>
    </source>
</evidence>
<dbReference type="Proteomes" id="UP000605986">
    <property type="component" value="Unassembled WGS sequence"/>
</dbReference>
<keyword evidence="2" id="KW-1185">Reference proteome</keyword>
<gene>
    <name evidence="1" type="ORF">F53441_8176</name>
</gene>
<protein>
    <submittedName>
        <fullName evidence="1">Uncharacterized protein</fullName>
    </submittedName>
</protein>
<name>A0A8H4NWS2_9HYPO</name>
<proteinExistence type="predicted"/>
<accession>A0A8H4NWS2</accession>
<dbReference type="EMBL" id="JAADJG010000342">
    <property type="protein sequence ID" value="KAF4448368.1"/>
    <property type="molecule type" value="Genomic_DNA"/>
</dbReference>
<comment type="caution">
    <text evidence="1">The sequence shown here is derived from an EMBL/GenBank/DDBJ whole genome shotgun (WGS) entry which is preliminary data.</text>
</comment>
<dbReference type="AlphaFoldDB" id="A0A8H4NWS2"/>
<organism evidence="1 2">
    <name type="scientific">Fusarium austroafricanum</name>
    <dbReference type="NCBI Taxonomy" id="2364996"/>
    <lineage>
        <taxon>Eukaryota</taxon>
        <taxon>Fungi</taxon>
        <taxon>Dikarya</taxon>
        <taxon>Ascomycota</taxon>
        <taxon>Pezizomycotina</taxon>
        <taxon>Sordariomycetes</taxon>
        <taxon>Hypocreomycetidae</taxon>
        <taxon>Hypocreales</taxon>
        <taxon>Nectriaceae</taxon>
        <taxon>Fusarium</taxon>
        <taxon>Fusarium concolor species complex</taxon>
    </lineage>
</organism>
<sequence>MTRTQDIVRVEKASEWANAVGITTWTKFRYNSEPEQSIFKPLNAWGHSLRQPFYGSIIESPQEYLLGVGWQSQEDWDKFQLSPEHDELMASLTTENVQPETKVIVFANRMFGIGYTSNVEMFTVYWPPSITTENQDAIWKTQKLVHTSASGIPKPKCYSWKPSFGWVDGQHDWNAEKVIASMWCHKWKNEELEHKYKTTERRLVLGDGGMQRPLAVDAFKDDLKSLGAIGWESIHVAFESINIIGEDSTTLERGRNAEAVHARTAAYRLQHLDISGPSDQ</sequence>
<dbReference type="OrthoDB" id="4993731at2759"/>
<reference evidence="1" key="1">
    <citation type="submission" date="2020-01" db="EMBL/GenBank/DDBJ databases">
        <title>Identification and distribution of gene clusters putatively required for synthesis of sphingolipid metabolism inhibitors in phylogenetically diverse species of the filamentous fungus Fusarium.</title>
        <authorList>
            <person name="Kim H.-S."/>
            <person name="Busman M."/>
            <person name="Brown D.W."/>
            <person name="Divon H."/>
            <person name="Uhlig S."/>
            <person name="Proctor R.H."/>
        </authorList>
    </citation>
    <scope>NUCLEOTIDE SEQUENCE</scope>
    <source>
        <strain evidence="1">NRRL 53441</strain>
    </source>
</reference>
<evidence type="ECO:0000313" key="1">
    <source>
        <dbReference type="EMBL" id="KAF4448368.1"/>
    </source>
</evidence>